<accession>A0A392NVI5</accession>
<evidence type="ECO:0000256" key="1">
    <source>
        <dbReference type="SAM" id="MobiDB-lite"/>
    </source>
</evidence>
<keyword evidence="2" id="KW-0732">Signal</keyword>
<keyword evidence="4" id="KW-1185">Reference proteome</keyword>
<dbReference type="AlphaFoldDB" id="A0A392NVI5"/>
<feature type="region of interest" description="Disordered" evidence="1">
    <location>
        <begin position="64"/>
        <end position="87"/>
    </location>
</feature>
<feature type="signal peptide" evidence="2">
    <location>
        <begin position="1"/>
        <end position="19"/>
    </location>
</feature>
<reference evidence="3 4" key="1">
    <citation type="journal article" date="2018" name="Front. Plant Sci.">
        <title>Red Clover (Trifolium pratense) and Zigzag Clover (T. medium) - A Picture of Genomic Similarities and Differences.</title>
        <authorList>
            <person name="Dluhosova J."/>
            <person name="Istvanek J."/>
            <person name="Nedelnik J."/>
            <person name="Repkova J."/>
        </authorList>
    </citation>
    <scope>NUCLEOTIDE SEQUENCE [LARGE SCALE GENOMIC DNA]</scope>
    <source>
        <strain evidence="4">cv. 10/8</strain>
        <tissue evidence="3">Leaf</tissue>
    </source>
</reference>
<organism evidence="3 4">
    <name type="scientific">Trifolium medium</name>
    <dbReference type="NCBI Taxonomy" id="97028"/>
    <lineage>
        <taxon>Eukaryota</taxon>
        <taxon>Viridiplantae</taxon>
        <taxon>Streptophyta</taxon>
        <taxon>Embryophyta</taxon>
        <taxon>Tracheophyta</taxon>
        <taxon>Spermatophyta</taxon>
        <taxon>Magnoliopsida</taxon>
        <taxon>eudicotyledons</taxon>
        <taxon>Gunneridae</taxon>
        <taxon>Pentapetalae</taxon>
        <taxon>rosids</taxon>
        <taxon>fabids</taxon>
        <taxon>Fabales</taxon>
        <taxon>Fabaceae</taxon>
        <taxon>Papilionoideae</taxon>
        <taxon>50 kb inversion clade</taxon>
        <taxon>NPAAA clade</taxon>
        <taxon>Hologalegina</taxon>
        <taxon>IRL clade</taxon>
        <taxon>Trifolieae</taxon>
        <taxon>Trifolium</taxon>
    </lineage>
</organism>
<evidence type="ECO:0000313" key="4">
    <source>
        <dbReference type="Proteomes" id="UP000265520"/>
    </source>
</evidence>
<protein>
    <recommendedName>
        <fullName evidence="5">Secreted protein</fullName>
    </recommendedName>
</protein>
<evidence type="ECO:0008006" key="5">
    <source>
        <dbReference type="Google" id="ProtNLM"/>
    </source>
</evidence>
<dbReference type="EMBL" id="LXQA010051521">
    <property type="protein sequence ID" value="MCI03220.1"/>
    <property type="molecule type" value="Genomic_DNA"/>
</dbReference>
<dbReference type="Proteomes" id="UP000265520">
    <property type="component" value="Unassembled WGS sequence"/>
</dbReference>
<evidence type="ECO:0000256" key="2">
    <source>
        <dbReference type="SAM" id="SignalP"/>
    </source>
</evidence>
<name>A0A392NVI5_9FABA</name>
<comment type="caution">
    <text evidence="3">The sequence shown here is derived from an EMBL/GenBank/DDBJ whole genome shotgun (WGS) entry which is preliminary data.</text>
</comment>
<proteinExistence type="predicted"/>
<evidence type="ECO:0000313" key="3">
    <source>
        <dbReference type="EMBL" id="MCI03220.1"/>
    </source>
</evidence>
<sequence length="87" mass="9063">MMTLLLKVVQGFVIGAVEGQVPAVDVEGPIAIANEEAEVAAVIAAQVVRDDDANDPSLALSLAPLAAAQEDDDANDPSTSNRKRKHE</sequence>
<feature type="chain" id="PRO_5017332549" description="Secreted protein" evidence="2">
    <location>
        <begin position="20"/>
        <end position="87"/>
    </location>
</feature>